<dbReference type="SUPFAM" id="SSF52540">
    <property type="entry name" value="P-loop containing nucleoside triphosphate hydrolases"/>
    <property type="match status" value="1"/>
</dbReference>
<accession>A0A5B8LHS3</accession>
<dbReference type="NCBIfam" id="TIGR02786">
    <property type="entry name" value="addB_alphas"/>
    <property type="match status" value="1"/>
</dbReference>
<dbReference type="InterPro" id="IPR014153">
    <property type="entry name" value="Ds_break_AddB"/>
</dbReference>
<reference evidence="2 3" key="1">
    <citation type="submission" date="2019-07" db="EMBL/GenBank/DDBJ databases">
        <title>Full genome sequence of Sphingomonas sp. 4R-6-7(HKS19).</title>
        <authorList>
            <person name="Im W.-T."/>
        </authorList>
    </citation>
    <scope>NUCLEOTIDE SEQUENCE [LARGE SCALE GENOMIC DNA]</scope>
    <source>
        <strain evidence="2 3">HKS19</strain>
    </source>
</reference>
<dbReference type="InterPro" id="IPR011604">
    <property type="entry name" value="PDDEXK-like_dom_sf"/>
</dbReference>
<dbReference type="Gene3D" id="3.90.320.10">
    <property type="match status" value="1"/>
</dbReference>
<proteinExistence type="predicted"/>
<dbReference type="KEGG" id="spai:FPZ24_07945"/>
<keyword evidence="3" id="KW-1185">Reference proteome</keyword>
<dbReference type="RefSeq" id="WP_146570846.1">
    <property type="nucleotide sequence ID" value="NZ_CP042306.1"/>
</dbReference>
<dbReference type="Pfam" id="PF12705">
    <property type="entry name" value="PDDEXK_1"/>
    <property type="match status" value="1"/>
</dbReference>
<dbReference type="OrthoDB" id="9780606at2"/>
<feature type="domain" description="PD-(D/E)XK endonuclease-like" evidence="1">
    <location>
        <begin position="721"/>
        <end position="956"/>
    </location>
</feature>
<evidence type="ECO:0000259" key="1">
    <source>
        <dbReference type="Pfam" id="PF12705"/>
    </source>
</evidence>
<dbReference type="AlphaFoldDB" id="A0A5B8LHS3"/>
<protein>
    <submittedName>
        <fullName evidence="2">Double-strand break repair protein AddB</fullName>
    </submittedName>
</protein>
<evidence type="ECO:0000313" key="3">
    <source>
        <dbReference type="Proteomes" id="UP000315673"/>
    </source>
</evidence>
<sequence length="987" mass="107226">MLERLALYTIPAQRAFADSLVAGLMKRYGDDPLRLARGIVLLPNNRGRRAVQDAFVRASGGGLLLPRLVTIGDPSLDEAAGAMLDPADGDTPLPPAVDPLARRMILARLVGEARRRAGDPVTADEAVRLAGALARTLDQLLVEEVDPRKLRAIELTEALSEHWDRAREMFELVIERWPAELARIGAIDAADRRARMLRRLAARWKDAPPSGFVCAAGISDPAPAVAALLRCVAGLANGTVIFQDLALEMPEEEWDALGPHKPDPDTGSRTRSVETHPQFQLKLLLDRIGAGRGEVRQWPAGSDHDASLARGRAIANALAPADFTGKWTTLDADRRRLAGIRAVELATVADEAQAIALTLREALETPGRTAALVTPDRALAERVAAHCARWDIAIDDTAGRPLATRAPGTLLTVLAEAAAQDFAPQALLALLKHPLVQNGPPRTLWLDGVRALDRALRGPRPAPGLNGVDAHLREGDEREADIRAAALLIWPDIRSLLEPIEKCFGGGEQPLAAMIAALRETAQALCGDMLWAGPAGRAAAELLADLEVEAANGPPTADPASVAPLLRTLMEEIAVRPPQGGHPRLAIYGLIEARLQTADLMILGGLNEGTWPAIAQPDPWLAPRIRAELGLPGLERNVGVAAHDFANALGAPQVLITRARRDGRSPTLASRFWLRLEALAGERFDYAPDLADWAIALDDPGEHIPADRPAPSPETVDRPHRISVTEVDTLKADPFAFYARKVLKVSPIDPVDADPSPAWRGNQVHAILQDWFEQDGAAPDALRPRVEKLLNDPRTHPMIRALWGPRLREAIDWVASEVGSRSGERHILAVEGRGVLDLFGVELNGRFDRIDRHDDGSLIVVDYKTGQPPSIAAVREGFSLQLGLLGLIAERGKFAGVTGTATGFEYWSLARNYRTGGFGYVESPCDPKKRDPIPADEFVARATRNFEKAAGKWLTGAEPFTAKLRPEYDNYADYDQLMRRDEWYGRE</sequence>
<dbReference type="InterPro" id="IPR027417">
    <property type="entry name" value="P-loop_NTPase"/>
</dbReference>
<dbReference type="EMBL" id="CP042306">
    <property type="protein sequence ID" value="QDZ07419.1"/>
    <property type="molecule type" value="Genomic_DNA"/>
</dbReference>
<organism evidence="2 3">
    <name type="scientific">Sphingomonas panacisoli</name>
    <dbReference type="NCBI Taxonomy" id="1813879"/>
    <lineage>
        <taxon>Bacteria</taxon>
        <taxon>Pseudomonadati</taxon>
        <taxon>Pseudomonadota</taxon>
        <taxon>Alphaproteobacteria</taxon>
        <taxon>Sphingomonadales</taxon>
        <taxon>Sphingomonadaceae</taxon>
        <taxon>Sphingomonas</taxon>
    </lineage>
</organism>
<name>A0A5B8LHS3_9SPHN</name>
<evidence type="ECO:0000313" key="2">
    <source>
        <dbReference type="EMBL" id="QDZ07419.1"/>
    </source>
</evidence>
<dbReference type="InterPro" id="IPR038726">
    <property type="entry name" value="PDDEXK_AddAB-type"/>
</dbReference>
<dbReference type="SUPFAM" id="SSF52980">
    <property type="entry name" value="Restriction endonuclease-like"/>
    <property type="match status" value="1"/>
</dbReference>
<gene>
    <name evidence="2" type="primary">addB</name>
    <name evidence="2" type="ORF">FPZ24_07945</name>
</gene>
<dbReference type="InterPro" id="IPR011335">
    <property type="entry name" value="Restrct_endonuc-II-like"/>
</dbReference>
<dbReference type="Proteomes" id="UP000315673">
    <property type="component" value="Chromosome"/>
</dbReference>